<keyword evidence="3" id="KW-1185">Reference proteome</keyword>
<name>A0ABQ1KCJ4_9BURK</name>
<gene>
    <name evidence="2" type="ORF">GCM10011572_11430</name>
</gene>
<dbReference type="RefSeq" id="WP_229417836.1">
    <property type="nucleotide sequence ID" value="NZ_BMKG01000003.1"/>
</dbReference>
<proteinExistence type="predicted"/>
<comment type="caution">
    <text evidence="2">The sequence shown here is derived from an EMBL/GenBank/DDBJ whole genome shotgun (WGS) entry which is preliminary data.</text>
</comment>
<reference evidence="3" key="1">
    <citation type="journal article" date="2019" name="Int. J. Syst. Evol. Microbiol.">
        <title>The Global Catalogue of Microorganisms (GCM) 10K type strain sequencing project: providing services to taxonomists for standard genome sequencing and annotation.</title>
        <authorList>
            <consortium name="The Broad Institute Genomics Platform"/>
            <consortium name="The Broad Institute Genome Sequencing Center for Infectious Disease"/>
            <person name="Wu L."/>
            <person name="Ma J."/>
        </authorList>
    </citation>
    <scope>NUCLEOTIDE SEQUENCE [LARGE SCALE GENOMIC DNA]</scope>
    <source>
        <strain evidence="3">CGMCC 1.15931</strain>
    </source>
</reference>
<dbReference type="PROSITE" id="PS51318">
    <property type="entry name" value="TAT"/>
    <property type="match status" value="1"/>
</dbReference>
<evidence type="ECO:0000313" key="2">
    <source>
        <dbReference type="EMBL" id="GGB91083.1"/>
    </source>
</evidence>
<feature type="signal peptide" evidence="1">
    <location>
        <begin position="1"/>
        <end position="29"/>
    </location>
</feature>
<accession>A0ABQ1KCJ4</accession>
<organism evidence="2 3">
    <name type="scientific">Pseudoduganella buxea</name>
    <dbReference type="NCBI Taxonomy" id="1949069"/>
    <lineage>
        <taxon>Bacteria</taxon>
        <taxon>Pseudomonadati</taxon>
        <taxon>Pseudomonadota</taxon>
        <taxon>Betaproteobacteria</taxon>
        <taxon>Burkholderiales</taxon>
        <taxon>Oxalobacteraceae</taxon>
        <taxon>Telluria group</taxon>
        <taxon>Pseudoduganella</taxon>
    </lineage>
</organism>
<evidence type="ECO:0000313" key="3">
    <source>
        <dbReference type="Proteomes" id="UP000622638"/>
    </source>
</evidence>
<sequence>MKPAFSPSRRTLLAATAALSTLVLLPVRAAGPTYGTHGMALFGGRDGMYASHLPMFHAPHDYQVLLQLRLLDPKLDGQLRARLEGKPALWTIDPEKFELDRLAPGAGAPVRQFAATVVQGHFEREGKPQYKDVTVVIEKVLLFRRLSPETVESASARYLQVGTGRQRFLVKTVDSRPDFDHIVAYRAMPGADTQSVTVPKLGLQQPSPRALADALGVAPSAIAGTVYFDTNDLR</sequence>
<keyword evidence="1" id="KW-0732">Signal</keyword>
<protein>
    <submittedName>
        <fullName evidence="2">Uncharacterized protein</fullName>
    </submittedName>
</protein>
<feature type="chain" id="PRO_5045078644" evidence="1">
    <location>
        <begin position="30"/>
        <end position="234"/>
    </location>
</feature>
<dbReference type="InterPro" id="IPR006311">
    <property type="entry name" value="TAT_signal"/>
</dbReference>
<evidence type="ECO:0000256" key="1">
    <source>
        <dbReference type="SAM" id="SignalP"/>
    </source>
</evidence>
<dbReference type="Proteomes" id="UP000622638">
    <property type="component" value="Unassembled WGS sequence"/>
</dbReference>
<dbReference type="EMBL" id="BMKG01000003">
    <property type="protein sequence ID" value="GGB91083.1"/>
    <property type="molecule type" value="Genomic_DNA"/>
</dbReference>